<evidence type="ECO:0000313" key="2">
    <source>
        <dbReference type="EMBL" id="KAF2792738.1"/>
    </source>
</evidence>
<feature type="region of interest" description="Disordered" evidence="1">
    <location>
        <begin position="360"/>
        <end position="400"/>
    </location>
</feature>
<accession>A0A6A6X8T0</accession>
<sequence>MSQAIIKKMCDVNSKINMWDMAEDDDTDWNEEQEELFVEYTRCISELLLTGIDAREYAHDLTVGAKDVNWSMNWREQTGIPLSTFQDRWEELKDVPRHPQMHPGDPSNRDPQVSELDLQEYQMLWTEEKTRREEEDKQGKGKGKAQDTTPFEATGGEDSQRRTSALYGGTVEGLTSIVVKLAKIYLPAFSYGYDNDDTAKEGAFHEFLRDVAIRNRTLSVRILEGCLESLNYRLSQMAGADEYLEIMEVAQPNGQSCFEFNTANLRYTMGKETYERMITFVYSHPILFPRPVEGGMAREFLKPPEYLAAAFWHAKLPIQDIKKKLNEADKWARLQVQVQRQFLQHNEEVMEKKRKLCQSFGFISPPDTPRKKRLSKGPSGQVTSEKRRSRGQSMGEGGWK</sequence>
<name>A0A6A6X8T0_9PLEO</name>
<protein>
    <submittedName>
        <fullName evidence="2">Uncharacterized protein</fullName>
    </submittedName>
</protein>
<organism evidence="2 3">
    <name type="scientific">Melanomma pulvis-pyrius CBS 109.77</name>
    <dbReference type="NCBI Taxonomy" id="1314802"/>
    <lineage>
        <taxon>Eukaryota</taxon>
        <taxon>Fungi</taxon>
        <taxon>Dikarya</taxon>
        <taxon>Ascomycota</taxon>
        <taxon>Pezizomycotina</taxon>
        <taxon>Dothideomycetes</taxon>
        <taxon>Pleosporomycetidae</taxon>
        <taxon>Pleosporales</taxon>
        <taxon>Melanommataceae</taxon>
        <taxon>Melanomma</taxon>
    </lineage>
</organism>
<feature type="region of interest" description="Disordered" evidence="1">
    <location>
        <begin position="129"/>
        <end position="163"/>
    </location>
</feature>
<keyword evidence="3" id="KW-1185">Reference proteome</keyword>
<dbReference type="OrthoDB" id="3794541at2759"/>
<dbReference type="EMBL" id="MU001957">
    <property type="protein sequence ID" value="KAF2792738.1"/>
    <property type="molecule type" value="Genomic_DNA"/>
</dbReference>
<proteinExistence type="predicted"/>
<evidence type="ECO:0000313" key="3">
    <source>
        <dbReference type="Proteomes" id="UP000799757"/>
    </source>
</evidence>
<evidence type="ECO:0000256" key="1">
    <source>
        <dbReference type="SAM" id="MobiDB-lite"/>
    </source>
</evidence>
<dbReference type="Proteomes" id="UP000799757">
    <property type="component" value="Unassembled WGS sequence"/>
</dbReference>
<gene>
    <name evidence="2" type="ORF">K505DRAFT_387030</name>
</gene>
<dbReference type="AlphaFoldDB" id="A0A6A6X8T0"/>
<feature type="compositionally biased region" description="Basic and acidic residues" evidence="1">
    <location>
        <begin position="129"/>
        <end position="139"/>
    </location>
</feature>
<reference evidence="2" key="1">
    <citation type="journal article" date="2020" name="Stud. Mycol.">
        <title>101 Dothideomycetes genomes: a test case for predicting lifestyles and emergence of pathogens.</title>
        <authorList>
            <person name="Haridas S."/>
            <person name="Albert R."/>
            <person name="Binder M."/>
            <person name="Bloem J."/>
            <person name="Labutti K."/>
            <person name="Salamov A."/>
            <person name="Andreopoulos B."/>
            <person name="Baker S."/>
            <person name="Barry K."/>
            <person name="Bills G."/>
            <person name="Bluhm B."/>
            <person name="Cannon C."/>
            <person name="Castanera R."/>
            <person name="Culley D."/>
            <person name="Daum C."/>
            <person name="Ezra D."/>
            <person name="Gonzalez J."/>
            <person name="Henrissat B."/>
            <person name="Kuo A."/>
            <person name="Liang C."/>
            <person name="Lipzen A."/>
            <person name="Lutzoni F."/>
            <person name="Magnuson J."/>
            <person name="Mondo S."/>
            <person name="Nolan M."/>
            <person name="Ohm R."/>
            <person name="Pangilinan J."/>
            <person name="Park H.-J."/>
            <person name="Ramirez L."/>
            <person name="Alfaro M."/>
            <person name="Sun H."/>
            <person name="Tritt A."/>
            <person name="Yoshinaga Y."/>
            <person name="Zwiers L.-H."/>
            <person name="Turgeon B."/>
            <person name="Goodwin S."/>
            <person name="Spatafora J."/>
            <person name="Crous P."/>
            <person name="Grigoriev I."/>
        </authorList>
    </citation>
    <scope>NUCLEOTIDE SEQUENCE</scope>
    <source>
        <strain evidence="2">CBS 109.77</strain>
    </source>
</reference>